<feature type="transmembrane region" description="Helical" evidence="1">
    <location>
        <begin position="6"/>
        <end position="25"/>
    </location>
</feature>
<proteinExistence type="predicted"/>
<accession>A0AAU8KX07</accession>
<sequence>MTKWLIVAVGVLCAALIILWLRLDVVSMQRDQAQKAASDAVAKLILNDRTVTQYVDRIQYVEQAAKTIVKEIPVHVTPEADASCDVSGFVRLHNDAIDRLSAGPTDEAPKGAAKGSK</sequence>
<keyword evidence="1" id="KW-0472">Membrane</keyword>
<keyword evidence="1" id="KW-0812">Transmembrane</keyword>
<reference evidence="2" key="1">
    <citation type="submission" date="2024-05" db="EMBL/GenBank/DDBJ databases">
        <title>Defense systems in Pseudomonas aeruginosa.</title>
        <authorList>
            <person name="van den Berg D.F."/>
            <person name="Costa R.A."/>
        </authorList>
    </citation>
    <scope>NUCLEOTIDE SEQUENCE</scope>
</reference>
<organism evidence="2">
    <name type="scientific">Pseudomonas phage vB_PaeP_FBPa42</name>
    <dbReference type="NCBI Taxonomy" id="3231240"/>
    <lineage>
        <taxon>Viruses</taxon>
    </lineage>
</organism>
<evidence type="ECO:0000313" key="2">
    <source>
        <dbReference type="EMBL" id="XCN26737.1"/>
    </source>
</evidence>
<name>A0AAU8KX07_9VIRU</name>
<evidence type="ECO:0000256" key="1">
    <source>
        <dbReference type="SAM" id="Phobius"/>
    </source>
</evidence>
<protein>
    <submittedName>
        <fullName evidence="2">Uncharacterized protein</fullName>
    </submittedName>
</protein>
<dbReference type="EMBL" id="PP813864">
    <property type="protein sequence ID" value="XCN26737.1"/>
    <property type="molecule type" value="Genomic_DNA"/>
</dbReference>
<keyword evidence="1" id="KW-1133">Transmembrane helix</keyword>